<dbReference type="InterPro" id="IPR021868">
    <property type="entry name" value="Alpha_2_Macroglob_MG3"/>
</dbReference>
<evidence type="ECO:0000313" key="9">
    <source>
        <dbReference type="EMBL" id="MWB76523.1"/>
    </source>
</evidence>
<dbReference type="Pfam" id="PF01835">
    <property type="entry name" value="MG2"/>
    <property type="match status" value="1"/>
</dbReference>
<dbReference type="CDD" id="cd01100">
    <property type="entry name" value="APPLE_Factor_XI_like"/>
    <property type="match status" value="1"/>
</dbReference>
<gene>
    <name evidence="9" type="ORF">GLS40_00640</name>
</gene>
<dbReference type="InterPro" id="IPR026284">
    <property type="entry name" value="A2MG_proteobact"/>
</dbReference>
<dbReference type="InterPro" id="IPR049120">
    <property type="entry name" value="A2M_bMG2"/>
</dbReference>
<feature type="domain" description="Alpha-2-macroglobulin bait region" evidence="7">
    <location>
        <begin position="954"/>
        <end position="1098"/>
    </location>
</feature>
<dbReference type="Pfam" id="PF17972">
    <property type="entry name" value="bMG5"/>
    <property type="match status" value="1"/>
</dbReference>
<feature type="domain" description="Alpha-2-macroglobulin" evidence="8">
    <location>
        <begin position="1160"/>
        <end position="1249"/>
    </location>
</feature>
<dbReference type="PIRSF" id="PIRSF038980">
    <property type="entry name" value="A2M_bac"/>
    <property type="match status" value="1"/>
</dbReference>
<keyword evidence="4" id="KW-1015">Disulfide bond</keyword>
<dbReference type="GO" id="GO:0004866">
    <property type="term" value="F:endopeptidase inhibitor activity"/>
    <property type="evidence" value="ECO:0007669"/>
    <property type="project" value="InterPro"/>
</dbReference>
<evidence type="ECO:0000256" key="3">
    <source>
        <dbReference type="ARBA" id="ARBA00022737"/>
    </source>
</evidence>
<evidence type="ECO:0000256" key="5">
    <source>
        <dbReference type="SAM" id="SignalP"/>
    </source>
</evidence>
<organism evidence="9 10">
    <name type="scientific">Pseudooceanicola pacificus</name>
    <dbReference type="NCBI Taxonomy" id="2676438"/>
    <lineage>
        <taxon>Bacteria</taxon>
        <taxon>Pseudomonadati</taxon>
        <taxon>Pseudomonadota</taxon>
        <taxon>Alphaproteobacteria</taxon>
        <taxon>Rhodobacterales</taxon>
        <taxon>Paracoccaceae</taxon>
        <taxon>Pseudooceanicola</taxon>
    </lineage>
</organism>
<dbReference type="EMBL" id="WNXQ01000001">
    <property type="protein sequence ID" value="MWB76523.1"/>
    <property type="molecule type" value="Genomic_DNA"/>
</dbReference>
<dbReference type="Gene3D" id="3.50.4.10">
    <property type="entry name" value="Hepatocyte Growth Factor"/>
    <property type="match status" value="1"/>
</dbReference>
<dbReference type="InterPro" id="IPR002890">
    <property type="entry name" value="MG2"/>
</dbReference>
<evidence type="ECO:0000259" key="8">
    <source>
        <dbReference type="SMART" id="SM01360"/>
    </source>
</evidence>
<dbReference type="RefSeq" id="WP_160380670.1">
    <property type="nucleotide sequence ID" value="NZ_WNXQ01000001.1"/>
</dbReference>
<dbReference type="Pfam" id="PF11974">
    <property type="entry name" value="bMG3"/>
    <property type="match status" value="1"/>
</dbReference>
<dbReference type="Pfam" id="PF00207">
    <property type="entry name" value="A2M"/>
    <property type="match status" value="1"/>
</dbReference>
<dbReference type="CDD" id="cd02891">
    <property type="entry name" value="A2M_like"/>
    <property type="match status" value="1"/>
</dbReference>
<evidence type="ECO:0000256" key="4">
    <source>
        <dbReference type="ARBA" id="ARBA00023157"/>
    </source>
</evidence>
<dbReference type="SMART" id="SM01359">
    <property type="entry name" value="A2M_N_2"/>
    <property type="match status" value="1"/>
</dbReference>
<keyword evidence="2 5" id="KW-0732">Signal</keyword>
<evidence type="ECO:0000256" key="2">
    <source>
        <dbReference type="ARBA" id="ARBA00022729"/>
    </source>
</evidence>
<dbReference type="InterPro" id="IPR041246">
    <property type="entry name" value="Bact_MG10"/>
</dbReference>
<dbReference type="InterPro" id="IPR051802">
    <property type="entry name" value="YfhM-like"/>
</dbReference>
<evidence type="ECO:0000256" key="1">
    <source>
        <dbReference type="ARBA" id="ARBA00010556"/>
    </source>
</evidence>
<dbReference type="SUPFAM" id="SSF48239">
    <property type="entry name" value="Terpenoid cyclases/Protein prenyltransferases"/>
    <property type="match status" value="1"/>
</dbReference>
<accession>A0A844W736</accession>
<dbReference type="InterPro" id="IPR047565">
    <property type="entry name" value="Alpha-macroglob_thiol-ester_cl"/>
</dbReference>
<keyword evidence="10" id="KW-1185">Reference proteome</keyword>
<proteinExistence type="inferred from homology"/>
<dbReference type="Gene3D" id="2.60.40.1930">
    <property type="match status" value="1"/>
</dbReference>
<feature type="signal peptide" evidence="5">
    <location>
        <begin position="1"/>
        <end position="20"/>
    </location>
</feature>
<dbReference type="Pfam" id="PF07678">
    <property type="entry name" value="TED_complement"/>
    <property type="match status" value="1"/>
</dbReference>
<dbReference type="InterPro" id="IPR008930">
    <property type="entry name" value="Terpenoid_cyclase/PrenylTrfase"/>
</dbReference>
<dbReference type="Pfam" id="PF07703">
    <property type="entry name" value="A2M_BRD"/>
    <property type="match status" value="1"/>
</dbReference>
<evidence type="ECO:0000259" key="7">
    <source>
        <dbReference type="SMART" id="SM01359"/>
    </source>
</evidence>
<dbReference type="InterPro" id="IPR001599">
    <property type="entry name" value="Macroglobln_a2"/>
</dbReference>
<name>A0A844W736_9RHOB</name>
<dbReference type="InterPro" id="IPR003609">
    <property type="entry name" value="Pan_app"/>
</dbReference>
<dbReference type="Gene3D" id="1.50.10.20">
    <property type="match status" value="1"/>
</dbReference>
<dbReference type="Pfam" id="PF00024">
    <property type="entry name" value="PAN_1"/>
    <property type="match status" value="1"/>
</dbReference>
<keyword evidence="3" id="KW-0677">Repeat</keyword>
<comment type="similarity">
    <text evidence="1">Belongs to the protease inhibitor I39 (alpha-2-macroglobulin) family. Bacterial alpha-2-macroglobulin subfamily.</text>
</comment>
<evidence type="ECO:0000313" key="10">
    <source>
        <dbReference type="Proteomes" id="UP000443843"/>
    </source>
</evidence>
<dbReference type="PANTHER" id="PTHR40094:SF1">
    <property type="entry name" value="UBIQUITIN DOMAIN-CONTAINING PROTEIN"/>
    <property type="match status" value="1"/>
</dbReference>
<dbReference type="Pfam" id="PF21142">
    <property type="entry name" value="A2M_bMG2"/>
    <property type="match status" value="1"/>
</dbReference>
<dbReference type="InterPro" id="IPR011625">
    <property type="entry name" value="A2M_N_BRD"/>
</dbReference>
<dbReference type="SMART" id="SM01419">
    <property type="entry name" value="Thiol-ester_cl"/>
    <property type="match status" value="1"/>
</dbReference>
<dbReference type="Pfam" id="PF17973">
    <property type="entry name" value="bMG10"/>
    <property type="match status" value="1"/>
</dbReference>
<dbReference type="InterPro" id="IPR011626">
    <property type="entry name" value="Alpha-macroglobulin_TED"/>
</dbReference>
<feature type="domain" description="Apple" evidence="6">
    <location>
        <begin position="35"/>
        <end position="98"/>
    </location>
</feature>
<dbReference type="InterPro" id="IPR041203">
    <property type="entry name" value="Bact_A2M_MG5"/>
</dbReference>
<sequence>MHRILSTAIALVLTALPGLAQTAADQPLPQKRMVVTMNTDFPGSDLQSLFDTTFEACRSACTALEACTAFTYNAKSRACFPKSTVSERIPFDGAHSAEMFTMPPAVTALAGARVADLGFAGDSTLRKARDLAEQIGWIHPSGQYDLQTMLQASRNARASGDILNAMRWMGGAVARSDSPDQWAEFGRLLLEVQTGNTQDRRRYRERAMLAAINGYLRAEAVATRVNTLTVLAVAFEQNDRGRDMIPALRLAERLQPREDTTAALENAIAKYGFRITEHRVDSDQARPRICAEFTEPLAETGVNYADFVRLPDQSMAVEADGNQICIAGGTHGERYTVTFREGMPARSGETLAKDVELRFYIRDRSPMVRFPGRAYVLPASGEAALPIETVNLDSVDLKLRRVVDRNLLRAIQNSYFARPIYEYEDGDFASDVAEEVWRGTGAVQNEINAEMTTRLPLGEVLSGLTPGAYALTATIPGADPYENQPATQWFILTDLGMTTLSGTDGLHVFVRGLGDAAAMPGVEVALLSRANRVLGTATTDARGYASFAEGLTLGKGGAEPALVTARSGTDDLAFLSLTDPAFDLSDRGVEGREPAPPIDVFLATDRGAYRAGEVIHATALARDGVAHAIDGLPLTAILTRPDGVEYARLTSTDAVAGGHVFAMPVASTAPRGTWRIDIKADLDAAPLRSTEVLVEDFLPERIDFEMTLPDGPITLNDTPPMAIEAKYLFGAPAGGLKVEGEVTLTAKPSLPDFPRYRFGRHDTTFYPRTEGFGTVETSDQGRAIVDLALPQPEDTPDTPLEARITTRVLEGSGRPVERRMTRLLAPLTPVIGIRPEFDDVVPESSDAAFSLIALGPQMTPVPMPVTWTVNRVRTEYQWYQQYGNWQWEPFTTRTEVATGTATLGADPVQISAPVEWGEYEVIVERADGAPIGASMDFYAGWYAPADTTTTPDTLDLSLDKPAYAIGETAQLRLVPRYAGTALVTVMSNRLIDMKAVEVREGDNLIELPVSDDWGAGAYVTASVIRPMDIAAGHNPARSMGLSYAKVDPGEKALAVSFDAPAESDPRGPLSAAVRVEGIAEGETAWVTVAAVDVGILNLTSFKTPDPQDHYFGQRRLGMDIRDLYGRLIDGMNGAMGQVRSGGDGSNRMAMDSPPPTEELVAYFTGPVQVGPDGTATVTFDMPEFNGTVRLAALAWSPTGVGSAQADVLVRDPVVVTATLPRFLQPGDSSTLMLEIVHASGPVGRAGLDVTATGVALGAGAPSGIDLTEQGKQVVRLPITASGVGDHAIRVALTTPDGKQLTKTLTVPVRANDPEVSTTQRFSLAAGDTFTLDGNVFAGLMPGTGQAIVSAGPLARLDAPALLATLNRYPYGCTEQVTSKAMPLLYLSSVAEAMGLGQQSTIRLRVDQAIDRILTRQASNGAFGLWRASSGDFWLDAYVSDFLSRARAEGYAVPDIAFRTAMDNLRNRINYAPDFDASTNGGGEDLAYALMVLAREGAASMGDLRYYADVKGEDFATPLAAAQLGAALAAYGDQTRADAMFAIAARKLAQKDAAAEAQVYRTDYGTNLRDAAGLLSLAVEAGSNAVDTATLASRIGAVDGPMSTQESAWSLLAAKALVDDPTVAGLSLNGALVDGPFVRAMEAEAAAGMAIRNEGTSQTDITLTTIGIPTDPVAAGGYGYTIERTYYTMQGDPVSPATVKAGDRMVAVLTVTPFEATGARLMVNDPLPAGFEIDNPNILRSGDIKGLDWLKTTEAETTEFRSDRFLAAVDWRSANAFDLAYIVRAISPGEYHHPAAVVEDMYRPRYRARTDAGRVTVTP</sequence>
<evidence type="ECO:0000259" key="6">
    <source>
        <dbReference type="SMART" id="SM00223"/>
    </source>
</evidence>
<dbReference type="InterPro" id="IPR000177">
    <property type="entry name" value="Apple"/>
</dbReference>
<feature type="chain" id="PRO_5032873415" evidence="5">
    <location>
        <begin position="21"/>
        <end position="1818"/>
    </location>
</feature>
<dbReference type="Proteomes" id="UP000443843">
    <property type="component" value="Unassembled WGS sequence"/>
</dbReference>
<reference evidence="9 10" key="1">
    <citation type="submission" date="2019-11" db="EMBL/GenBank/DDBJ databases">
        <title>Pseudooceanicola pacifica sp. nov., isolated from deep-sea sediment of the Pacific Ocean.</title>
        <authorList>
            <person name="Lyu L."/>
        </authorList>
    </citation>
    <scope>NUCLEOTIDE SEQUENCE [LARGE SCALE GENOMIC DNA]</scope>
    <source>
        <strain evidence="9 10">216_PA32_1</strain>
    </source>
</reference>
<dbReference type="InterPro" id="IPR041462">
    <property type="entry name" value="Bact_A2M_MG6"/>
</dbReference>
<dbReference type="GO" id="GO:0005615">
    <property type="term" value="C:extracellular space"/>
    <property type="evidence" value="ECO:0007669"/>
    <property type="project" value="InterPro"/>
</dbReference>
<dbReference type="PANTHER" id="PTHR40094">
    <property type="entry name" value="ALPHA-2-MACROGLOBULIN HOMOLOG"/>
    <property type="match status" value="1"/>
</dbReference>
<dbReference type="SMART" id="SM00223">
    <property type="entry name" value="APPLE"/>
    <property type="match status" value="1"/>
</dbReference>
<dbReference type="GO" id="GO:0006508">
    <property type="term" value="P:proteolysis"/>
    <property type="evidence" value="ECO:0007669"/>
    <property type="project" value="InterPro"/>
</dbReference>
<dbReference type="SMART" id="SM01360">
    <property type="entry name" value="A2M"/>
    <property type="match status" value="1"/>
</dbReference>
<protein>
    <submittedName>
        <fullName evidence="9">Alpha-2-macroglobulin family protein</fullName>
    </submittedName>
</protein>
<dbReference type="Pfam" id="PF17962">
    <property type="entry name" value="bMG6"/>
    <property type="match status" value="1"/>
</dbReference>
<comment type="caution">
    <text evidence="9">The sequence shown here is derived from an EMBL/GenBank/DDBJ whole genome shotgun (WGS) entry which is preliminary data.</text>
</comment>